<organism evidence="1 2">
    <name type="scientific">Brassica campestris</name>
    <name type="common">Field mustard</name>
    <dbReference type="NCBI Taxonomy" id="3711"/>
    <lineage>
        <taxon>Eukaryota</taxon>
        <taxon>Viridiplantae</taxon>
        <taxon>Streptophyta</taxon>
        <taxon>Embryophyta</taxon>
        <taxon>Tracheophyta</taxon>
        <taxon>Spermatophyta</taxon>
        <taxon>Magnoliopsida</taxon>
        <taxon>eudicotyledons</taxon>
        <taxon>Gunneridae</taxon>
        <taxon>Pentapetalae</taxon>
        <taxon>rosids</taxon>
        <taxon>malvids</taxon>
        <taxon>Brassicales</taxon>
        <taxon>Brassicaceae</taxon>
        <taxon>Brassiceae</taxon>
        <taxon>Brassica</taxon>
    </lineage>
</organism>
<proteinExistence type="predicted"/>
<dbReference type="Proteomes" id="UP000264353">
    <property type="component" value="Chromosome A5"/>
</dbReference>
<dbReference type="AlphaFoldDB" id="A0A397ZBB5"/>
<name>A0A397ZBB5_BRACM</name>
<gene>
    <name evidence="1" type="ORF">BRARA_E01354</name>
</gene>
<accession>A0A397ZBB5</accession>
<sequence length="81" mass="9246">MQVSLIDLCSKPLNIKISDMVLSLCCLSWIGVSVSMKYHADSSISGYKRYFSHHLGSTDELFFGSDIHFIEPWFLRRGESN</sequence>
<protein>
    <submittedName>
        <fullName evidence="1">Uncharacterized protein</fullName>
    </submittedName>
</protein>
<reference evidence="1 2" key="1">
    <citation type="submission" date="2018-06" db="EMBL/GenBank/DDBJ databases">
        <title>WGS assembly of Brassica rapa FPsc.</title>
        <authorList>
            <person name="Bowman J."/>
            <person name="Kohchi T."/>
            <person name="Yamato K."/>
            <person name="Jenkins J."/>
            <person name="Shu S."/>
            <person name="Ishizaki K."/>
            <person name="Yamaoka S."/>
            <person name="Nishihama R."/>
            <person name="Nakamura Y."/>
            <person name="Berger F."/>
            <person name="Adam C."/>
            <person name="Aki S."/>
            <person name="Althoff F."/>
            <person name="Araki T."/>
            <person name="Arteaga-Vazquez M."/>
            <person name="Balasubrmanian S."/>
            <person name="Bauer D."/>
            <person name="Boehm C."/>
            <person name="Briginshaw L."/>
            <person name="Caballero-Perez J."/>
            <person name="Catarino B."/>
            <person name="Chen F."/>
            <person name="Chiyoda S."/>
            <person name="Chovatia M."/>
            <person name="Davies K."/>
            <person name="Delmans M."/>
            <person name="Demura T."/>
            <person name="Dierschke T."/>
            <person name="Dolan L."/>
            <person name="Dorantes-Acosta A."/>
            <person name="Eklund D."/>
            <person name="Florent S."/>
            <person name="Flores-Sandoval E."/>
            <person name="Fujiyama A."/>
            <person name="Fukuzawa H."/>
            <person name="Galik B."/>
            <person name="Grimanelli D."/>
            <person name="Grimwood J."/>
            <person name="Grossniklaus U."/>
            <person name="Hamada T."/>
            <person name="Haseloff J."/>
            <person name="Hetherington A."/>
            <person name="Higo A."/>
            <person name="Hirakawa Y."/>
            <person name="Hundley H."/>
            <person name="Ikeda Y."/>
            <person name="Inoue K."/>
            <person name="Inoue S."/>
            <person name="Ishida S."/>
            <person name="Jia Q."/>
            <person name="Kakita M."/>
            <person name="Kanazawa T."/>
            <person name="Kawai Y."/>
            <person name="Kawashima T."/>
            <person name="Kennedy M."/>
            <person name="Kinose K."/>
            <person name="Kinoshita T."/>
            <person name="Kohara Y."/>
            <person name="Koide E."/>
            <person name="Komatsu K."/>
            <person name="Kopischke S."/>
            <person name="Kubo M."/>
            <person name="Kyozuka J."/>
            <person name="Lagercrantz U."/>
            <person name="Lin S."/>
            <person name="Lindquist E."/>
            <person name="Lipzen A."/>
            <person name="Lu C."/>
            <person name="Luna E."/>
            <person name="Martienssen R."/>
            <person name="Minamino N."/>
            <person name="Mizutani M."/>
            <person name="Mizutani M."/>
            <person name="Mochizuki N."/>
            <person name="Monte I."/>
            <person name="Mosher R."/>
            <person name="Nagasaki H."/>
            <person name="Nakagami H."/>
            <person name="Naramoto S."/>
            <person name="Nishitani K."/>
            <person name="Ohtani M."/>
            <person name="Okamoto T."/>
            <person name="Okumura M."/>
            <person name="Phillips J."/>
            <person name="Pollak B."/>
            <person name="Reinders A."/>
            <person name="Roevekamp M."/>
            <person name="Sano R."/>
            <person name="Sawa S."/>
            <person name="Schmid M."/>
            <person name="Shirakawa M."/>
            <person name="Solano R."/>
            <person name="Spunde A."/>
            <person name="Suetsugu N."/>
            <person name="Sugano S."/>
            <person name="Sugiyama A."/>
            <person name="Sun R."/>
            <person name="Suzuki Y."/>
            <person name="Takenaka M."/>
            <person name="Takezawa D."/>
            <person name="Tomogane H."/>
            <person name="Tsuzuki M."/>
            <person name="Ueda T."/>
            <person name="Umeda M."/>
            <person name="Ward J."/>
            <person name="Watanabe Y."/>
            <person name="Yazaki K."/>
            <person name="Yokoyama R."/>
            <person name="Yoshitake Y."/>
            <person name="Yotsui I."/>
            <person name="Zachgo S."/>
            <person name="Schmutz J."/>
        </authorList>
    </citation>
    <scope>NUCLEOTIDE SEQUENCE [LARGE SCALE GENOMIC DNA]</scope>
    <source>
        <strain evidence="2">cv. B-3</strain>
    </source>
</reference>
<evidence type="ECO:0000313" key="1">
    <source>
        <dbReference type="EMBL" id="RID62268.1"/>
    </source>
</evidence>
<dbReference type="EMBL" id="CM010632">
    <property type="protein sequence ID" value="RID62268.1"/>
    <property type="molecule type" value="Genomic_DNA"/>
</dbReference>
<evidence type="ECO:0000313" key="2">
    <source>
        <dbReference type="Proteomes" id="UP000264353"/>
    </source>
</evidence>